<dbReference type="PANTHER" id="PTHR30313:SF2">
    <property type="entry name" value="DNA PRIMASE"/>
    <property type="match status" value="1"/>
</dbReference>
<keyword evidence="6" id="KW-1185">Reference proteome</keyword>
<reference evidence="5 6" key="1">
    <citation type="submission" date="2016-02" db="EMBL/GenBank/DDBJ databases">
        <title>Complete Genome of H5569, the type strain of the newly described species Haematospirillium jordaniae.</title>
        <authorList>
            <person name="Nicholson A.C."/>
            <person name="Humrighouse B.W."/>
            <person name="Loparov V."/>
            <person name="McQuiston J.R."/>
        </authorList>
    </citation>
    <scope>NUCLEOTIDE SEQUENCE [LARGE SCALE GENOMIC DNA]</scope>
    <source>
        <strain evidence="5 6">H5569</strain>
    </source>
</reference>
<dbReference type="GO" id="GO:0005737">
    <property type="term" value="C:cytoplasm"/>
    <property type="evidence" value="ECO:0007669"/>
    <property type="project" value="TreeGrafter"/>
</dbReference>
<evidence type="ECO:0000256" key="3">
    <source>
        <dbReference type="ARBA" id="ARBA00022833"/>
    </source>
</evidence>
<dbReference type="InterPro" id="IPR002694">
    <property type="entry name" value="Znf_CHC2"/>
</dbReference>
<dbReference type="Proteomes" id="UP000076066">
    <property type="component" value="Chromosome"/>
</dbReference>
<dbReference type="GO" id="GO:0006269">
    <property type="term" value="P:DNA replication, synthesis of primer"/>
    <property type="evidence" value="ECO:0007669"/>
    <property type="project" value="TreeGrafter"/>
</dbReference>
<dbReference type="Gene3D" id="3.90.580.10">
    <property type="entry name" value="Zinc finger, CHC2-type domain"/>
    <property type="match status" value="1"/>
</dbReference>
<protein>
    <recommendedName>
        <fullName evidence="4">Zinc finger CHC2-type domain-containing protein</fullName>
    </recommendedName>
</protein>
<dbReference type="GO" id="GO:0003899">
    <property type="term" value="F:DNA-directed RNA polymerase activity"/>
    <property type="evidence" value="ECO:0007669"/>
    <property type="project" value="InterPro"/>
</dbReference>
<keyword evidence="3" id="KW-0862">Zinc</keyword>
<evidence type="ECO:0000256" key="2">
    <source>
        <dbReference type="ARBA" id="ARBA00022771"/>
    </source>
</evidence>
<organism evidence="5 6">
    <name type="scientific">Haematospirillum jordaniae</name>
    <dbReference type="NCBI Taxonomy" id="1549855"/>
    <lineage>
        <taxon>Bacteria</taxon>
        <taxon>Pseudomonadati</taxon>
        <taxon>Pseudomonadota</taxon>
        <taxon>Alphaproteobacteria</taxon>
        <taxon>Rhodospirillales</taxon>
        <taxon>Novispirillaceae</taxon>
        <taxon>Haematospirillum</taxon>
    </lineage>
</organism>
<dbReference type="RefSeq" id="WP_066133201.1">
    <property type="nucleotide sequence ID" value="NZ_CP014525.1"/>
</dbReference>
<dbReference type="SMART" id="SM00400">
    <property type="entry name" value="ZnF_CHCC"/>
    <property type="match status" value="1"/>
</dbReference>
<evidence type="ECO:0000313" key="6">
    <source>
        <dbReference type="Proteomes" id="UP000076066"/>
    </source>
</evidence>
<proteinExistence type="predicted"/>
<dbReference type="GeneID" id="53316092"/>
<dbReference type="GO" id="GO:0003677">
    <property type="term" value="F:DNA binding"/>
    <property type="evidence" value="ECO:0007669"/>
    <property type="project" value="InterPro"/>
</dbReference>
<name>A0A143DCN6_9PROT</name>
<dbReference type="OrthoDB" id="9811157at2"/>
<dbReference type="EMBL" id="CP014525">
    <property type="protein sequence ID" value="AMW34300.1"/>
    <property type="molecule type" value="Genomic_DNA"/>
</dbReference>
<gene>
    <name evidence="5" type="ORF">AY555_02865</name>
</gene>
<dbReference type="InterPro" id="IPR036977">
    <property type="entry name" value="DNA_primase_Znf_CHC2"/>
</dbReference>
<dbReference type="SUPFAM" id="SSF57783">
    <property type="entry name" value="Zinc beta-ribbon"/>
    <property type="match status" value="1"/>
</dbReference>
<dbReference type="PANTHER" id="PTHR30313">
    <property type="entry name" value="DNA PRIMASE"/>
    <property type="match status" value="1"/>
</dbReference>
<accession>A0A143DCN6</accession>
<feature type="domain" description="Zinc finger CHC2-type" evidence="4">
    <location>
        <begin position="36"/>
        <end position="89"/>
    </location>
</feature>
<dbReference type="Pfam" id="PF23639">
    <property type="entry name" value="DUF7146"/>
    <property type="match status" value="1"/>
</dbReference>
<keyword evidence="1" id="KW-0479">Metal-binding</keyword>
<dbReference type="AlphaFoldDB" id="A0A143DCN6"/>
<dbReference type="InterPro" id="IPR055570">
    <property type="entry name" value="DUF7146"/>
</dbReference>
<sequence length="354" mass="38591">MGSRFDPSVLRAIRERIPLSEIVGRDIRLIRCGREFQGLCPFHAERTPSFTVCEDKGFAHCFGCGWNGDVFGYLMARGRTFVEAVTELADLAGVAVSGQRPSRPLRPVLTRRNQEDRAAKDAAAAERARILWAGSDNARGTVVERYLREGRGLDLDRIGGLPDALRFRPCDECVECGADGRFRVVWAGPVMIAPLVLPDGDGKARIVGVHRTWLCPDGSSRLKEVDGLPVRGKKMLGRASGSIIPLSSKRMPHMQGGEGIETSLAGWCAVPSLPAIALASLGNFSGRTDGHGGWTPWAGLKTFTWLEDADGTNPADMEQRVTRGLARLHRSGVQVRRASPPVGMDMNDFYRKGT</sequence>
<dbReference type="KEGG" id="hjo:AY555_02865"/>
<dbReference type="STRING" id="1549855.AY555_02865"/>
<dbReference type="GO" id="GO:0008270">
    <property type="term" value="F:zinc ion binding"/>
    <property type="evidence" value="ECO:0007669"/>
    <property type="project" value="UniProtKB-KW"/>
</dbReference>
<evidence type="ECO:0000259" key="4">
    <source>
        <dbReference type="SMART" id="SM00400"/>
    </source>
</evidence>
<keyword evidence="2" id="KW-0863">Zinc-finger</keyword>
<dbReference type="Pfam" id="PF01807">
    <property type="entry name" value="Zn_ribbon_DnaG"/>
    <property type="match status" value="1"/>
</dbReference>
<dbReference type="InterPro" id="IPR050219">
    <property type="entry name" value="DnaG_primase"/>
</dbReference>
<evidence type="ECO:0000313" key="5">
    <source>
        <dbReference type="EMBL" id="AMW34300.1"/>
    </source>
</evidence>
<evidence type="ECO:0000256" key="1">
    <source>
        <dbReference type="ARBA" id="ARBA00022723"/>
    </source>
</evidence>